<comment type="caution">
    <text evidence="2">The sequence shown here is derived from an EMBL/GenBank/DDBJ whole genome shotgun (WGS) entry which is preliminary data.</text>
</comment>
<feature type="compositionally biased region" description="Basic and acidic residues" evidence="1">
    <location>
        <begin position="64"/>
        <end position="78"/>
    </location>
</feature>
<dbReference type="AlphaFoldDB" id="A0AAV9QZV3"/>
<dbReference type="EMBL" id="JAHHUM010002621">
    <property type="protein sequence ID" value="KAK5602307.1"/>
    <property type="molecule type" value="Genomic_DNA"/>
</dbReference>
<keyword evidence="3" id="KW-1185">Reference proteome</keyword>
<proteinExistence type="predicted"/>
<reference evidence="2 3" key="1">
    <citation type="submission" date="2021-06" db="EMBL/GenBank/DDBJ databases">
        <authorList>
            <person name="Palmer J.M."/>
        </authorList>
    </citation>
    <scope>NUCLEOTIDE SEQUENCE [LARGE SCALE GENOMIC DNA]</scope>
    <source>
        <strain evidence="2 3">MEX-2019</strain>
        <tissue evidence="2">Muscle</tissue>
    </source>
</reference>
<evidence type="ECO:0000256" key="1">
    <source>
        <dbReference type="SAM" id="MobiDB-lite"/>
    </source>
</evidence>
<name>A0AAV9QZV3_9TELE</name>
<evidence type="ECO:0000313" key="2">
    <source>
        <dbReference type="EMBL" id="KAK5602307.1"/>
    </source>
</evidence>
<sequence>MGLFQVPLGKEIFNLNIRSVVQKKEQFESRVFPVIRVPKIRIPERIRNSQASPGALAESSGSRRRCEGDGSLKDKTRGGDGSILW</sequence>
<protein>
    <submittedName>
        <fullName evidence="2">Uncharacterized protein</fullName>
    </submittedName>
</protein>
<organism evidence="2 3">
    <name type="scientific">Crenichthys baileyi</name>
    <name type="common">White River springfish</name>
    <dbReference type="NCBI Taxonomy" id="28760"/>
    <lineage>
        <taxon>Eukaryota</taxon>
        <taxon>Metazoa</taxon>
        <taxon>Chordata</taxon>
        <taxon>Craniata</taxon>
        <taxon>Vertebrata</taxon>
        <taxon>Euteleostomi</taxon>
        <taxon>Actinopterygii</taxon>
        <taxon>Neopterygii</taxon>
        <taxon>Teleostei</taxon>
        <taxon>Neoteleostei</taxon>
        <taxon>Acanthomorphata</taxon>
        <taxon>Ovalentaria</taxon>
        <taxon>Atherinomorphae</taxon>
        <taxon>Cyprinodontiformes</taxon>
        <taxon>Goodeidae</taxon>
        <taxon>Crenichthys</taxon>
    </lineage>
</organism>
<gene>
    <name evidence="2" type="ORF">CRENBAI_014191</name>
</gene>
<dbReference type="Proteomes" id="UP001311232">
    <property type="component" value="Unassembled WGS sequence"/>
</dbReference>
<accession>A0AAV9QZV3</accession>
<feature type="region of interest" description="Disordered" evidence="1">
    <location>
        <begin position="46"/>
        <end position="85"/>
    </location>
</feature>
<evidence type="ECO:0000313" key="3">
    <source>
        <dbReference type="Proteomes" id="UP001311232"/>
    </source>
</evidence>